<evidence type="ECO:0000256" key="6">
    <source>
        <dbReference type="SAM" id="Phobius"/>
    </source>
</evidence>
<comment type="subcellular location">
    <subcellularLocation>
        <location evidence="1">Cell membrane</location>
        <topology evidence="1">Multi-pass membrane protein</topology>
    </subcellularLocation>
</comment>
<feature type="transmembrane region" description="Helical" evidence="6">
    <location>
        <begin position="544"/>
        <end position="568"/>
    </location>
</feature>
<evidence type="ECO:0000313" key="9">
    <source>
        <dbReference type="EMBL" id="MBB3208815.1"/>
    </source>
</evidence>
<proteinExistence type="predicted"/>
<gene>
    <name evidence="9" type="ORF">FHS27_004648</name>
</gene>
<accession>A0A7W5E2A9</accession>
<feature type="transmembrane region" description="Helical" evidence="6">
    <location>
        <begin position="726"/>
        <end position="745"/>
    </location>
</feature>
<reference evidence="9 10" key="1">
    <citation type="submission" date="2020-08" db="EMBL/GenBank/DDBJ databases">
        <title>Genomic Encyclopedia of Type Strains, Phase III (KMG-III): the genomes of soil and plant-associated and newly described type strains.</title>
        <authorList>
            <person name="Whitman W."/>
        </authorList>
    </citation>
    <scope>NUCLEOTIDE SEQUENCE [LARGE SCALE GENOMIC DNA]</scope>
    <source>
        <strain evidence="9 10">CECT 8075</strain>
    </source>
</reference>
<feature type="transmembrane region" description="Helical" evidence="6">
    <location>
        <begin position="702"/>
        <end position="720"/>
    </location>
</feature>
<dbReference type="InterPro" id="IPR025857">
    <property type="entry name" value="MacB_PCD"/>
</dbReference>
<name>A0A7W5E2A9_9BACT</name>
<protein>
    <submittedName>
        <fullName evidence="9">ABC-type antimicrobial peptide transport system permease subunit</fullName>
    </submittedName>
</protein>
<feature type="transmembrane region" description="Helical" evidence="6">
    <location>
        <begin position="642"/>
        <end position="663"/>
    </location>
</feature>
<keyword evidence="4 6" id="KW-1133">Transmembrane helix</keyword>
<keyword evidence="3 6" id="KW-0812">Transmembrane</keyword>
<feature type="domain" description="MacB-like periplasmic core" evidence="8">
    <location>
        <begin position="11"/>
        <end position="183"/>
    </location>
</feature>
<dbReference type="Pfam" id="PF02687">
    <property type="entry name" value="FtsX"/>
    <property type="match status" value="2"/>
</dbReference>
<feature type="domain" description="ABC3 transporter permease C-terminal" evidence="7">
    <location>
        <begin position="548"/>
        <end position="671"/>
    </location>
</feature>
<evidence type="ECO:0000313" key="10">
    <source>
        <dbReference type="Proteomes" id="UP000536179"/>
    </source>
</evidence>
<evidence type="ECO:0000256" key="2">
    <source>
        <dbReference type="ARBA" id="ARBA00022475"/>
    </source>
</evidence>
<keyword evidence="5 6" id="KW-0472">Membrane</keyword>
<evidence type="ECO:0000259" key="8">
    <source>
        <dbReference type="Pfam" id="PF12704"/>
    </source>
</evidence>
<dbReference type="PANTHER" id="PTHR43738">
    <property type="entry name" value="ABC TRANSPORTER, MEMBRANE PROTEIN"/>
    <property type="match status" value="1"/>
</dbReference>
<organism evidence="9 10">
    <name type="scientific">Aporhodopirellula rubra</name>
    <dbReference type="NCBI Taxonomy" id="980271"/>
    <lineage>
        <taxon>Bacteria</taxon>
        <taxon>Pseudomonadati</taxon>
        <taxon>Planctomycetota</taxon>
        <taxon>Planctomycetia</taxon>
        <taxon>Pirellulales</taxon>
        <taxon>Pirellulaceae</taxon>
        <taxon>Aporhodopirellula</taxon>
    </lineage>
</organism>
<dbReference type="PANTHER" id="PTHR43738:SF2">
    <property type="entry name" value="ABC TRANSPORTER PERMEASE"/>
    <property type="match status" value="1"/>
</dbReference>
<evidence type="ECO:0000259" key="7">
    <source>
        <dbReference type="Pfam" id="PF02687"/>
    </source>
</evidence>
<dbReference type="InterPro" id="IPR051125">
    <property type="entry name" value="ABC-4/HrtB_transporter"/>
</dbReference>
<keyword evidence="10" id="KW-1185">Reference proteome</keyword>
<evidence type="ECO:0000256" key="5">
    <source>
        <dbReference type="ARBA" id="ARBA00023136"/>
    </source>
</evidence>
<feature type="transmembrane region" description="Helical" evidence="6">
    <location>
        <begin position="589"/>
        <end position="622"/>
    </location>
</feature>
<feature type="transmembrane region" description="Helical" evidence="6">
    <location>
        <begin position="1088"/>
        <end position="1111"/>
    </location>
</feature>
<feature type="transmembrane region" description="Helical" evidence="6">
    <location>
        <begin position="1123"/>
        <end position="1144"/>
    </location>
</feature>
<dbReference type="Pfam" id="PF12704">
    <property type="entry name" value="MacB_PCD"/>
    <property type="match status" value="1"/>
</dbReference>
<dbReference type="GO" id="GO:0005886">
    <property type="term" value="C:plasma membrane"/>
    <property type="evidence" value="ECO:0007669"/>
    <property type="project" value="UniProtKB-SubCell"/>
</dbReference>
<feature type="domain" description="ABC3 transporter permease C-terminal" evidence="7">
    <location>
        <begin position="1040"/>
        <end position="1147"/>
    </location>
</feature>
<dbReference type="Proteomes" id="UP000536179">
    <property type="component" value="Unassembled WGS sequence"/>
</dbReference>
<dbReference type="AlphaFoldDB" id="A0A7W5E2A9"/>
<evidence type="ECO:0000256" key="4">
    <source>
        <dbReference type="ARBA" id="ARBA00022989"/>
    </source>
</evidence>
<dbReference type="EMBL" id="JACHXU010000018">
    <property type="protein sequence ID" value="MBB3208815.1"/>
    <property type="molecule type" value="Genomic_DNA"/>
</dbReference>
<dbReference type="InterPro" id="IPR003838">
    <property type="entry name" value="ABC3_permease_C"/>
</dbReference>
<feature type="transmembrane region" description="Helical" evidence="6">
    <location>
        <begin position="776"/>
        <end position="794"/>
    </location>
</feature>
<evidence type="ECO:0000256" key="1">
    <source>
        <dbReference type="ARBA" id="ARBA00004651"/>
    </source>
</evidence>
<sequence length="1162" mass="125005">MATLRHRRAVSFAVALGVATATAVITGALLVGDSMRGSLRELTVERLGRIETVLAPGAFFPIASVELPAGDDDATTANVILFPGGSIETKIPVDSDETENTQRTRRVGGIQIVGVDDSFWDFDTSGVRPEAMPGENSVVLNQSAADELRVDIGDEVTLRLPVEGAVPADSPLGKREIQSEGLPRMEVAAIVPDRGLGRFSLMASQSTPKTVFVSRGLVAEVLEREGQANAMLLDRPLTESDLTLNLMALGWNLQRIQIGDANRYVSLTSDSLLLPEKAVDRIVAAFPDGDVTPVMTYLANAIESIDADEPVDSSQKVSVPYSTIAAIDSGGTLNLDYTLPSGSADADAVAGNAIPVVLNDWAADRLKVKVGSPVRVYFYEPEVERGKEIEKSFDAVVTQVVPITRPAKPYRRNRDAVYDQPETPYNDPNLTPDVPGVTDQESISDWDLPFQLERRIDRADDDYWNEHRLTPKAFIPLADGRAKFGSRFGQTTGLRIDPKYDVEEVEKRILAAIEPIRSDLGWTPRSIRSEQLAASKGTTPFDGLFLALSMFVILAAMMLIAILLRLGVRQRIDEFGTLLAVGFSPRRVMALVLGETVITASVGVILGVIGGIAYAAFVLWALRSWWVGAVTVPFLRFHASPMSIVIGGLSGWLASMATAMWTLRFLLKLNPAALLGGRRMSLADEKRNDPAGKKGKARWRPLTIGVLLIAAIAAAGLGSRGGAQEAAGGFVGGGMLLLIASLLWIHSRLGKRATMKPSLRTLATANARRSPLRSTLTIGLVATAAFLILSITAFRMSPTEEGTGGFDLIAEAGSPIARDLNDKIVRDELLGREADVLDGATMVAFRMLSGDDASCNNLYQSARPTVLGVSADVALPSGGIDASPLNRFGWASSAAPDRSETWSLLERNGKGTPDNPIPVVIDQNTAMWSLQMTGGIGQTKTFDYGSGKELTFEVVGLLAGSILQGKLLIGERNFETVFPDESGYRYFLIRRGDDVEAEAISDAMESRLVDVGMDVKSATQVLENLLAVQNTYLRTFQSLGALGLLLGTIGLAVSQLRSVLERRNELAVMQAVGFTHSRLAKLVLGENFYLLLMGMGCGVVTAIVAVLPYAWMTGNSVPIAEPLWILVGILVFGMLAGMIAVWRVMTLPLLESLRAEHAAIEL</sequence>
<evidence type="ECO:0000256" key="3">
    <source>
        <dbReference type="ARBA" id="ARBA00022692"/>
    </source>
</evidence>
<comment type="caution">
    <text evidence="9">The sequence shown here is derived from an EMBL/GenBank/DDBJ whole genome shotgun (WGS) entry which is preliminary data.</text>
</comment>
<keyword evidence="2" id="KW-1003">Cell membrane</keyword>